<dbReference type="InterPro" id="IPR016130">
    <property type="entry name" value="Tyr_Pase_AS"/>
</dbReference>
<accession>A0A7Y4MSS5</accession>
<reference evidence="2 3" key="1">
    <citation type="submission" date="2020-05" db="EMBL/GenBank/DDBJ databases">
        <authorList>
            <person name="Whitworth D."/>
        </authorList>
    </citation>
    <scope>NUCLEOTIDE SEQUENCE [LARGE SCALE GENOMIC DNA]</scope>
    <source>
        <strain evidence="2 3">AM005</strain>
    </source>
</reference>
<evidence type="ECO:0000259" key="1">
    <source>
        <dbReference type="PROSITE" id="PS50056"/>
    </source>
</evidence>
<dbReference type="InterPro" id="IPR000340">
    <property type="entry name" value="Dual-sp_phosphatase_cat-dom"/>
</dbReference>
<dbReference type="SUPFAM" id="SSF52799">
    <property type="entry name" value="(Phosphotyrosine protein) phosphatases II"/>
    <property type="match status" value="1"/>
</dbReference>
<dbReference type="CDD" id="cd14498">
    <property type="entry name" value="DSP"/>
    <property type="match status" value="1"/>
</dbReference>
<dbReference type="Gene3D" id="3.90.190.10">
    <property type="entry name" value="Protein tyrosine phosphatase superfamily"/>
    <property type="match status" value="1"/>
</dbReference>
<dbReference type="InterPro" id="IPR000387">
    <property type="entry name" value="Tyr_Pase_dom"/>
</dbReference>
<evidence type="ECO:0000313" key="2">
    <source>
        <dbReference type="EMBL" id="NOJ80802.1"/>
    </source>
</evidence>
<name>A0A7Y4MSS5_MYXXA</name>
<gene>
    <name evidence="2" type="ORF">HNV28_21150</name>
</gene>
<dbReference type="EMBL" id="JABFNT010000067">
    <property type="protein sequence ID" value="NOJ80802.1"/>
    <property type="molecule type" value="Genomic_DNA"/>
</dbReference>
<dbReference type="Proteomes" id="UP000533080">
    <property type="component" value="Unassembled WGS sequence"/>
</dbReference>
<dbReference type="PANTHER" id="PTHR47216:SF4">
    <property type="entry name" value="OS01G0859400 PROTEIN"/>
    <property type="match status" value="1"/>
</dbReference>
<dbReference type="PROSITE" id="PS50056">
    <property type="entry name" value="TYR_PHOSPHATASE_2"/>
    <property type="match status" value="1"/>
</dbReference>
<protein>
    <submittedName>
        <fullName evidence="2">Protein phosphatase</fullName>
    </submittedName>
</protein>
<dbReference type="PANTHER" id="PTHR47216">
    <property type="match status" value="1"/>
</dbReference>
<sequence length="214" mass="23685">MGRKTLQKASWPPRRLPAPASCPTLGGMSALSRRLNLDWVLPSLAVGGRFPIDTAEHLAGALGIRCVVDVRVEACDDEHVLREHGITLLHLPTEDLRAIRGDRLDDGVAWVTDQLARGHKVYIHCEHGVGRSALLALCVLVALGHPPLEALSLAKRRRWQVSPSTEQLRTFMAWAEAWRQRNAATWRVPTLEELAAIAHSHLTQPPPASRENED</sequence>
<proteinExistence type="predicted"/>
<comment type="caution">
    <text evidence="2">The sequence shown here is derived from an EMBL/GenBank/DDBJ whole genome shotgun (WGS) entry which is preliminary data.</text>
</comment>
<organism evidence="2 3">
    <name type="scientific">Myxococcus xanthus</name>
    <dbReference type="NCBI Taxonomy" id="34"/>
    <lineage>
        <taxon>Bacteria</taxon>
        <taxon>Pseudomonadati</taxon>
        <taxon>Myxococcota</taxon>
        <taxon>Myxococcia</taxon>
        <taxon>Myxococcales</taxon>
        <taxon>Cystobacterineae</taxon>
        <taxon>Myxococcaceae</taxon>
        <taxon>Myxococcus</taxon>
    </lineage>
</organism>
<feature type="domain" description="Tyrosine specific protein phosphatases" evidence="1">
    <location>
        <begin position="102"/>
        <end position="169"/>
    </location>
</feature>
<dbReference type="AlphaFoldDB" id="A0A7Y4MSS5"/>
<dbReference type="Pfam" id="PF00782">
    <property type="entry name" value="DSPc"/>
    <property type="match status" value="1"/>
</dbReference>
<dbReference type="InterPro" id="IPR029021">
    <property type="entry name" value="Prot-tyrosine_phosphatase-like"/>
</dbReference>
<dbReference type="RefSeq" id="WP_171442931.1">
    <property type="nucleotide sequence ID" value="NZ_JABFNS010000069.1"/>
</dbReference>
<evidence type="ECO:0000313" key="3">
    <source>
        <dbReference type="Proteomes" id="UP000533080"/>
    </source>
</evidence>
<dbReference type="PROSITE" id="PS00383">
    <property type="entry name" value="TYR_PHOSPHATASE_1"/>
    <property type="match status" value="1"/>
</dbReference>